<evidence type="ECO:0000259" key="2">
    <source>
        <dbReference type="Pfam" id="PF02120"/>
    </source>
</evidence>
<name>A0A2T5GFI5_HYDSH</name>
<feature type="compositionally biased region" description="Gly residues" evidence="1">
    <location>
        <begin position="168"/>
        <end position="183"/>
    </location>
</feature>
<evidence type="ECO:0000256" key="1">
    <source>
        <dbReference type="SAM" id="MobiDB-lite"/>
    </source>
</evidence>
<gene>
    <name evidence="3" type="ORF">HSCHL_1891</name>
</gene>
<dbReference type="Pfam" id="PF02120">
    <property type="entry name" value="Flg_hook"/>
    <property type="match status" value="1"/>
</dbReference>
<organism evidence="3 4">
    <name type="scientific">Hydrogenibacillus schlegelii</name>
    <name type="common">Bacillus schlegelii</name>
    <dbReference type="NCBI Taxonomy" id="1484"/>
    <lineage>
        <taxon>Bacteria</taxon>
        <taxon>Bacillati</taxon>
        <taxon>Bacillota</taxon>
        <taxon>Bacilli</taxon>
        <taxon>Bacillales</taxon>
        <taxon>Bacillales Family X. Incertae Sedis</taxon>
        <taxon>Hydrogenibacillus</taxon>
    </lineage>
</organism>
<dbReference type="InterPro" id="IPR038610">
    <property type="entry name" value="FliK-like_C_sf"/>
</dbReference>
<proteinExistence type="predicted"/>
<feature type="domain" description="Flagellar hook-length control protein-like C-terminal" evidence="2">
    <location>
        <begin position="379"/>
        <end position="454"/>
    </location>
</feature>
<dbReference type="AlphaFoldDB" id="A0A2T5GFI5"/>
<feature type="compositionally biased region" description="Low complexity" evidence="1">
    <location>
        <begin position="315"/>
        <end position="325"/>
    </location>
</feature>
<feature type="region of interest" description="Disordered" evidence="1">
    <location>
        <begin position="232"/>
        <end position="271"/>
    </location>
</feature>
<accession>A0A2T5GFI5</accession>
<dbReference type="Proteomes" id="UP000244180">
    <property type="component" value="Unassembled WGS sequence"/>
</dbReference>
<sequence>MADTIGPAAAVPSPASESGGRRRMPDAAAAWAAVWALVAMGEAASEAAGESGGAEGGGGVPAAGVLGNVFGEPAAAGSGGVPSAPKEAPEGSGAFASAGAFGEAAGAAWDALPPDLAVPAVGADVSSGFAAFDAGADGFSAGANGAWAGWSGRFIAARLPASAAGAGDADGAGGSAAEGGGRPASGPPESARAPERAAAGSTTESAAAQVAPSPAEAPAWAAAFASFAVEGGDVPGDRSGPANAWPPARSPAGASAGGTGTESGQADGRGPVLARIPDLARLEAAVARLISAASREAAARASSDGPDWSPARIVSPQAAPSADGGSPAGHREPGAGDRGALGGSLPLLQLVHRGDLWRPAPAAPLPPELQALVARAELLRADGRAAHLRLQLHPDGLGAMDVVLKADGDRLAVVFAVAGEGARAWAERHLDALRARLIAAGWAVDRIDVAVRAEGSDAVRVRPDGEGGRERPPEDDRRRRRREGDGREFLRSIEEGRT</sequence>
<feature type="region of interest" description="Disordered" evidence="1">
    <location>
        <begin position="459"/>
        <end position="498"/>
    </location>
</feature>
<dbReference type="Gene3D" id="3.30.750.140">
    <property type="match status" value="1"/>
</dbReference>
<dbReference type="CDD" id="cd17470">
    <property type="entry name" value="T3SS_Flik_C"/>
    <property type="match status" value="1"/>
</dbReference>
<feature type="region of interest" description="Disordered" evidence="1">
    <location>
        <begin position="300"/>
        <end position="339"/>
    </location>
</feature>
<dbReference type="RefSeq" id="WP_272999401.1">
    <property type="nucleotide sequence ID" value="NZ_PEBV01000001.1"/>
</dbReference>
<evidence type="ECO:0000313" key="3">
    <source>
        <dbReference type="EMBL" id="PTQ54948.1"/>
    </source>
</evidence>
<feature type="compositionally biased region" description="Low complexity" evidence="1">
    <location>
        <begin position="187"/>
        <end position="213"/>
    </location>
</feature>
<dbReference type="EMBL" id="PEBV01000001">
    <property type="protein sequence ID" value="PTQ54948.1"/>
    <property type="molecule type" value="Genomic_DNA"/>
</dbReference>
<evidence type="ECO:0000313" key="4">
    <source>
        <dbReference type="Proteomes" id="UP000244180"/>
    </source>
</evidence>
<feature type="region of interest" description="Disordered" evidence="1">
    <location>
        <begin position="165"/>
        <end position="213"/>
    </location>
</feature>
<feature type="compositionally biased region" description="Low complexity" evidence="1">
    <location>
        <begin position="1"/>
        <end position="18"/>
    </location>
</feature>
<feature type="compositionally biased region" description="Low complexity" evidence="1">
    <location>
        <begin position="245"/>
        <end position="254"/>
    </location>
</feature>
<reference evidence="3 4" key="1">
    <citation type="submission" date="2017-08" db="EMBL/GenBank/DDBJ databases">
        <title>Burning lignite coal seam in the remote Altai Mountains harbors a hydrogen-driven thermophilic microbial community.</title>
        <authorList>
            <person name="Kadnikov V.V."/>
            <person name="Mardanov A.V."/>
            <person name="Ivasenko D."/>
            <person name="Beletsky A.V."/>
            <person name="Karnachuk O.V."/>
            <person name="Ravin N.V."/>
        </authorList>
    </citation>
    <scope>NUCLEOTIDE SEQUENCE [LARGE SCALE GENOMIC DNA]</scope>
    <source>
        <strain evidence="3">AL33</strain>
    </source>
</reference>
<feature type="region of interest" description="Disordered" evidence="1">
    <location>
        <begin position="1"/>
        <end position="22"/>
    </location>
</feature>
<comment type="caution">
    <text evidence="3">The sequence shown here is derived from an EMBL/GenBank/DDBJ whole genome shotgun (WGS) entry which is preliminary data.</text>
</comment>
<protein>
    <recommendedName>
        <fullName evidence="2">Flagellar hook-length control protein-like C-terminal domain-containing protein</fullName>
    </recommendedName>
</protein>
<dbReference type="InterPro" id="IPR021136">
    <property type="entry name" value="Flagellar_hook_control-like_C"/>
</dbReference>